<keyword evidence="1" id="KW-0472">Membrane</keyword>
<proteinExistence type="predicted"/>
<evidence type="ECO:0000256" key="1">
    <source>
        <dbReference type="SAM" id="Phobius"/>
    </source>
</evidence>
<name>A0A182RWU8_ANOFN</name>
<keyword evidence="1" id="KW-0812">Transmembrane</keyword>
<evidence type="ECO:0000313" key="2">
    <source>
        <dbReference type="EnsemblMetazoa" id="AFUN010758-PA"/>
    </source>
</evidence>
<organism evidence="2">
    <name type="scientific">Anopheles funestus</name>
    <name type="common">African malaria mosquito</name>
    <dbReference type="NCBI Taxonomy" id="62324"/>
    <lineage>
        <taxon>Eukaryota</taxon>
        <taxon>Metazoa</taxon>
        <taxon>Ecdysozoa</taxon>
        <taxon>Arthropoda</taxon>
        <taxon>Hexapoda</taxon>
        <taxon>Insecta</taxon>
        <taxon>Pterygota</taxon>
        <taxon>Neoptera</taxon>
        <taxon>Endopterygota</taxon>
        <taxon>Diptera</taxon>
        <taxon>Nematocera</taxon>
        <taxon>Culicoidea</taxon>
        <taxon>Culicidae</taxon>
        <taxon>Anophelinae</taxon>
        <taxon>Anopheles</taxon>
    </lineage>
</organism>
<feature type="transmembrane region" description="Helical" evidence="1">
    <location>
        <begin position="20"/>
        <end position="37"/>
    </location>
</feature>
<sequence>MDCFGNEAIQLHKVFYNAEVWAWLVWLAEVGVILRLAEVGVIRLAEDDNDQQLLHRCGPIVHNIVQHVVLHLQPRFYFTHLRTSNEQ</sequence>
<dbReference type="VEuPathDB" id="VectorBase:AFUN010758"/>
<reference evidence="2" key="1">
    <citation type="submission" date="2020-05" db="UniProtKB">
        <authorList>
            <consortium name="EnsemblMetazoa"/>
        </authorList>
    </citation>
    <scope>IDENTIFICATION</scope>
    <source>
        <strain evidence="2">FUMOZ</strain>
    </source>
</reference>
<protein>
    <submittedName>
        <fullName evidence="2">Uncharacterized protein</fullName>
    </submittedName>
</protein>
<accession>A0A182RWU8</accession>
<dbReference type="AlphaFoldDB" id="A0A182RWU8"/>
<keyword evidence="1" id="KW-1133">Transmembrane helix</keyword>
<dbReference type="EnsemblMetazoa" id="AFUN010758-RA">
    <property type="protein sequence ID" value="AFUN010758-PA"/>
    <property type="gene ID" value="AFUN010758"/>
</dbReference>